<name>A0ABY9KSP1_9BACI</name>
<evidence type="ECO:0000313" key="2">
    <source>
        <dbReference type="Proteomes" id="UP001180087"/>
    </source>
</evidence>
<dbReference type="EMBL" id="CP129113">
    <property type="protein sequence ID" value="WLV23725.1"/>
    <property type="molecule type" value="Genomic_DNA"/>
</dbReference>
<dbReference type="RefSeq" id="WP_348026023.1">
    <property type="nucleotide sequence ID" value="NZ_CP129113.1"/>
</dbReference>
<protein>
    <submittedName>
        <fullName evidence="1">Uncharacterized protein</fullName>
    </submittedName>
</protein>
<sequence length="63" mass="7409">MKFEVKYLDDRAGVPEYDYADVELHGTYTGTEEKRLHEDLKSVIAEQRHIPAQHVKVLQVKKR</sequence>
<dbReference type="Proteomes" id="UP001180087">
    <property type="component" value="Chromosome"/>
</dbReference>
<organism evidence="1 2">
    <name type="scientific">Aciduricibacillus chroicocephali</name>
    <dbReference type="NCBI Taxonomy" id="3054939"/>
    <lineage>
        <taxon>Bacteria</taxon>
        <taxon>Bacillati</taxon>
        <taxon>Bacillota</taxon>
        <taxon>Bacilli</taxon>
        <taxon>Bacillales</taxon>
        <taxon>Bacillaceae</taxon>
        <taxon>Aciduricibacillus</taxon>
    </lineage>
</organism>
<keyword evidence="2" id="KW-1185">Reference proteome</keyword>
<evidence type="ECO:0000313" key="1">
    <source>
        <dbReference type="EMBL" id="WLV23725.1"/>
    </source>
</evidence>
<gene>
    <name evidence="1" type="ORF">QR721_08720</name>
</gene>
<accession>A0ABY9KSP1</accession>
<proteinExistence type="predicted"/>
<reference evidence="1" key="1">
    <citation type="submission" date="2023-06" db="EMBL/GenBank/DDBJ databases">
        <title>A Treasure from Seagulls: Isolation and Description of Aciduricobacillus qingdaonensis gen. nov., sp. nov., a Rare Obligately Uric Acid-utilizing Member in the Family Bacillaceae.</title>
        <authorList>
            <person name="Liu W."/>
            <person name="Wang B."/>
        </authorList>
    </citation>
    <scope>NUCLEOTIDE SEQUENCE</scope>
    <source>
        <strain evidence="1">44XB</strain>
    </source>
</reference>